<dbReference type="GO" id="GO:0008233">
    <property type="term" value="F:peptidase activity"/>
    <property type="evidence" value="ECO:0007669"/>
    <property type="project" value="InterPro"/>
</dbReference>
<dbReference type="GO" id="GO:0016020">
    <property type="term" value="C:membrane"/>
    <property type="evidence" value="ECO:0007669"/>
    <property type="project" value="InterPro"/>
</dbReference>
<gene>
    <name evidence="2" type="ORF">EHS13_30065</name>
</gene>
<dbReference type="OrthoDB" id="2594582at2"/>
<organism evidence="2 3">
    <name type="scientific">Paenibacillus psychroresistens</name>
    <dbReference type="NCBI Taxonomy" id="1778678"/>
    <lineage>
        <taxon>Bacteria</taxon>
        <taxon>Bacillati</taxon>
        <taxon>Bacillota</taxon>
        <taxon>Bacilli</taxon>
        <taxon>Bacillales</taxon>
        <taxon>Paenibacillaceae</taxon>
        <taxon>Paenibacillus</taxon>
    </lineage>
</organism>
<dbReference type="InterPro" id="IPR005074">
    <property type="entry name" value="Peptidase_C39"/>
</dbReference>
<dbReference type="GO" id="GO:0006508">
    <property type="term" value="P:proteolysis"/>
    <property type="evidence" value="ECO:0007669"/>
    <property type="project" value="InterPro"/>
</dbReference>
<proteinExistence type="predicted"/>
<dbReference type="Pfam" id="PF03412">
    <property type="entry name" value="Peptidase_C39"/>
    <property type="match status" value="1"/>
</dbReference>
<dbReference type="AlphaFoldDB" id="A0A6B8RTP3"/>
<protein>
    <recommendedName>
        <fullName evidence="1">Peptidase C39 domain-containing protein</fullName>
    </recommendedName>
</protein>
<dbReference type="EMBL" id="CP034235">
    <property type="protein sequence ID" value="QGQ98823.1"/>
    <property type="molecule type" value="Genomic_DNA"/>
</dbReference>
<reference evidence="3" key="1">
    <citation type="submission" date="2018-11" db="EMBL/GenBank/DDBJ databases">
        <title>Complete genome sequence of Paenibacillus sp. ML311-T8.</title>
        <authorList>
            <person name="Nam Y.-D."/>
            <person name="Kang J."/>
            <person name="Chung W.-H."/>
            <person name="Park Y.S."/>
        </authorList>
    </citation>
    <scope>NUCLEOTIDE SEQUENCE [LARGE SCALE GENOMIC DNA]</scope>
    <source>
        <strain evidence="3">ML311-T8</strain>
    </source>
</reference>
<accession>A0A6B8RTP3</accession>
<name>A0A6B8RTP3_9BACL</name>
<evidence type="ECO:0000313" key="2">
    <source>
        <dbReference type="EMBL" id="QGQ98823.1"/>
    </source>
</evidence>
<dbReference type="GO" id="GO:0005524">
    <property type="term" value="F:ATP binding"/>
    <property type="evidence" value="ECO:0007669"/>
    <property type="project" value="InterPro"/>
</dbReference>
<dbReference type="KEGG" id="ppsc:EHS13_30065"/>
<evidence type="ECO:0000259" key="1">
    <source>
        <dbReference type="Pfam" id="PF03412"/>
    </source>
</evidence>
<dbReference type="Gene3D" id="3.90.70.10">
    <property type="entry name" value="Cysteine proteinases"/>
    <property type="match status" value="1"/>
</dbReference>
<feature type="domain" description="Peptidase C39" evidence="1">
    <location>
        <begin position="624"/>
        <end position="732"/>
    </location>
</feature>
<dbReference type="Proteomes" id="UP000426246">
    <property type="component" value="Chromosome"/>
</dbReference>
<dbReference type="RefSeq" id="WP_155703928.1">
    <property type="nucleotide sequence ID" value="NZ_CP034235.1"/>
</dbReference>
<sequence length="751" mass="82345">MPNKAVFQDDSMQRLFDGLTAITDDANYLRNGINGFVNQLDGQLLAQISGQTSAAQALISQLTTRAEDMAGFIKFAIGQLQEAELKNKAAVTALTKVSVKENFWDKLVHGAGAKLGAVEKKIASGLHNIATTLTDTNPIWLILAPIPTLLVAVAKSFKVKIKESTFEARLGTLKEDNQVKYLLKLTANGTEGEQKWAMGQIEQIIKALDEIGRCQAAHAMYTKFGNRPYKDRAHQEAIKVREKLAKLNVASVYYEEGNDFSARYKGSPLLACHYNPMKSDHSELPADNQLRYLIETSALKDGMGKWAKGQIGQIEALYAIIGNAQKALHFIGDKSGKAKEESKITEARNKLVKDFHLDAKFIDGVDFTKYDMQPNVGGVQNIKNTNTIKSTGNYDKFLELLANHESSGNKNPYSVVNQIGYLGKYQMGEAALEEAGLYIKDISSKKNDYIGKWTDKAKKLGVTDKNSFLNNPEAQEIAIKDFQKKVWEYVKKFSPYIGTEIDGVTVTASGLLAAGHLLGSGGLIQLFGGKKYFDEDVNGIPVDDNGTPITKYMKDMGGIDLTDLLGYNPDSGKLDNNAATKPINTEIDNDIKGGKVPLLKQGDIASTYTGDDKSDISFLKSFAHYACYVTSITAVVNSEGMKISPGDFALICKIERNPGDTQFDLQKLPDGVHSQTIAFNEVELRKLLEEGKKPIIRFGTGTNTHFVVATRVDGNGDVIVMDPAVGKERKMDEAHKLGVKATQIRVITVDN</sequence>
<evidence type="ECO:0000313" key="3">
    <source>
        <dbReference type="Proteomes" id="UP000426246"/>
    </source>
</evidence>
<keyword evidence="3" id="KW-1185">Reference proteome</keyword>